<evidence type="ECO:0000313" key="2">
    <source>
        <dbReference type="EMBL" id="GAA3928466.1"/>
    </source>
</evidence>
<evidence type="ECO:0000313" key="3">
    <source>
        <dbReference type="Proteomes" id="UP001501565"/>
    </source>
</evidence>
<sequence length="121" mass="13844">MNFLKLIPWASLFLAFSVQSAPISATTEQEIAHLLLFVTSTPCQYERNGTLHNGVEAVAHIQKKYDYFKDDIESAEDFIEYSATESKMSGRKYQVHCDGAATQLSSEWLLTELRRYRQTSE</sequence>
<dbReference type="Proteomes" id="UP001501565">
    <property type="component" value="Unassembled WGS sequence"/>
</dbReference>
<protein>
    <submittedName>
        <fullName evidence="2">YfeK family protein</fullName>
    </submittedName>
</protein>
<accession>A0ABP7MRP4</accession>
<keyword evidence="1" id="KW-0732">Signal</keyword>
<evidence type="ECO:0000256" key="1">
    <source>
        <dbReference type="SAM" id="SignalP"/>
    </source>
</evidence>
<keyword evidence="3" id="KW-1185">Reference proteome</keyword>
<feature type="chain" id="PRO_5045712134" evidence="1">
    <location>
        <begin position="21"/>
        <end position="121"/>
    </location>
</feature>
<dbReference type="RefSeq" id="WP_344798989.1">
    <property type="nucleotide sequence ID" value="NZ_BAABBN010000007.1"/>
</dbReference>
<gene>
    <name evidence="2" type="ORF">GCM10022277_26210</name>
</gene>
<dbReference type="InterPro" id="IPR035242">
    <property type="entry name" value="DUF5329"/>
</dbReference>
<dbReference type="EMBL" id="BAABBN010000007">
    <property type="protein sequence ID" value="GAA3928466.1"/>
    <property type="molecule type" value="Genomic_DNA"/>
</dbReference>
<name>A0ABP7MRP4_9GAMM</name>
<organism evidence="2 3">
    <name type="scientific">Litoribacillus peritrichatus</name>
    <dbReference type="NCBI Taxonomy" id="718191"/>
    <lineage>
        <taxon>Bacteria</taxon>
        <taxon>Pseudomonadati</taxon>
        <taxon>Pseudomonadota</taxon>
        <taxon>Gammaproteobacteria</taxon>
        <taxon>Oceanospirillales</taxon>
        <taxon>Oceanospirillaceae</taxon>
        <taxon>Litoribacillus</taxon>
    </lineage>
</organism>
<feature type="signal peptide" evidence="1">
    <location>
        <begin position="1"/>
        <end position="20"/>
    </location>
</feature>
<proteinExistence type="predicted"/>
<comment type="caution">
    <text evidence="2">The sequence shown here is derived from an EMBL/GenBank/DDBJ whole genome shotgun (WGS) entry which is preliminary data.</text>
</comment>
<dbReference type="Pfam" id="PF17263">
    <property type="entry name" value="DUF5329"/>
    <property type="match status" value="1"/>
</dbReference>
<reference evidence="3" key="1">
    <citation type="journal article" date="2019" name="Int. J. Syst. Evol. Microbiol.">
        <title>The Global Catalogue of Microorganisms (GCM) 10K type strain sequencing project: providing services to taxonomists for standard genome sequencing and annotation.</title>
        <authorList>
            <consortium name="The Broad Institute Genomics Platform"/>
            <consortium name="The Broad Institute Genome Sequencing Center for Infectious Disease"/>
            <person name="Wu L."/>
            <person name="Ma J."/>
        </authorList>
    </citation>
    <scope>NUCLEOTIDE SEQUENCE [LARGE SCALE GENOMIC DNA]</scope>
    <source>
        <strain evidence="3">JCM 17551</strain>
    </source>
</reference>